<gene>
    <name evidence="1" type="ORF">AYBTSS11_LOCUS21072</name>
</gene>
<evidence type="ECO:0000313" key="1">
    <source>
        <dbReference type="EMBL" id="CAJ1967237.1"/>
    </source>
</evidence>
<protein>
    <submittedName>
        <fullName evidence="1">Uncharacterized protein</fullName>
    </submittedName>
</protein>
<dbReference type="Proteomes" id="UP001189624">
    <property type="component" value="Chromosome 7"/>
</dbReference>
<dbReference type="Gramene" id="rna-AYBTSS11_LOCUS21072">
    <property type="protein sequence ID" value="CAJ1967237.1"/>
    <property type="gene ID" value="gene-AYBTSS11_LOCUS21072"/>
</dbReference>
<dbReference type="EMBL" id="OY731404">
    <property type="protein sequence ID" value="CAJ1967237.1"/>
    <property type="molecule type" value="Genomic_DNA"/>
</dbReference>
<dbReference type="AlphaFoldDB" id="A0AA86TGR1"/>
<accession>A0AA86TGR1</accession>
<organism evidence="1 2">
    <name type="scientific">Sphenostylis stenocarpa</name>
    <dbReference type="NCBI Taxonomy" id="92480"/>
    <lineage>
        <taxon>Eukaryota</taxon>
        <taxon>Viridiplantae</taxon>
        <taxon>Streptophyta</taxon>
        <taxon>Embryophyta</taxon>
        <taxon>Tracheophyta</taxon>
        <taxon>Spermatophyta</taxon>
        <taxon>Magnoliopsida</taxon>
        <taxon>eudicotyledons</taxon>
        <taxon>Gunneridae</taxon>
        <taxon>Pentapetalae</taxon>
        <taxon>rosids</taxon>
        <taxon>fabids</taxon>
        <taxon>Fabales</taxon>
        <taxon>Fabaceae</taxon>
        <taxon>Papilionoideae</taxon>
        <taxon>50 kb inversion clade</taxon>
        <taxon>NPAAA clade</taxon>
        <taxon>indigoferoid/millettioid clade</taxon>
        <taxon>Phaseoleae</taxon>
        <taxon>Sphenostylis</taxon>
    </lineage>
</organism>
<sequence>MGLIRLKPKYIHCISRRFIRAFLRDGSAKKCWVTKIKERKKETTYAHHIPPSKLCSKPTP</sequence>
<proteinExistence type="predicted"/>
<reference evidence="1" key="1">
    <citation type="submission" date="2023-10" db="EMBL/GenBank/DDBJ databases">
        <authorList>
            <person name="Domelevo Entfellner J.-B."/>
        </authorList>
    </citation>
    <scope>NUCLEOTIDE SEQUENCE</scope>
</reference>
<evidence type="ECO:0000313" key="2">
    <source>
        <dbReference type="Proteomes" id="UP001189624"/>
    </source>
</evidence>
<name>A0AA86TGR1_9FABA</name>
<keyword evidence="2" id="KW-1185">Reference proteome</keyword>